<dbReference type="InterPro" id="IPR029058">
    <property type="entry name" value="AB_hydrolase_fold"/>
</dbReference>
<evidence type="ECO:0000313" key="2">
    <source>
        <dbReference type="EMBL" id="NME69263.1"/>
    </source>
</evidence>
<dbReference type="EMBL" id="JABANE010000038">
    <property type="protein sequence ID" value="NME69263.1"/>
    <property type="molecule type" value="Genomic_DNA"/>
</dbReference>
<dbReference type="Gene3D" id="3.40.50.1820">
    <property type="entry name" value="alpha/beta hydrolase"/>
    <property type="match status" value="1"/>
</dbReference>
<gene>
    <name evidence="2" type="ORF">HHU12_14910</name>
</gene>
<sequence length="314" mass="35644">MKLSIKKISLSLIAFVVFFYAVISIFTYTQTCLIQTHQGTSKLQDEKENGSFDTSWLDKVSREDFEVTSDQGYTLSGTYLEAPEDSVQLTAVMVHGVTHDRWRMMRYAQIYLKHGIDVVLYDHRKHGLSGGEEVSFSFFESQDLEKVVQWAKKRKPEDIILAHGESLGGATVTSHSGLNETTHSVDFYIADCPFSDTKELLAFRAEEDFSVPDLGFMNTSSIVTKLMAGFYLGDASPIQNVKKSKVPFLFIHGKEDKYIPMQMTKDLFEAKQFGEKYIWLVPYAKHAKSITVAPVMYEITVMNYINTILSKLSK</sequence>
<evidence type="ECO:0000259" key="1">
    <source>
        <dbReference type="Pfam" id="PF12146"/>
    </source>
</evidence>
<dbReference type="InterPro" id="IPR022742">
    <property type="entry name" value="Hydrolase_4"/>
</dbReference>
<protein>
    <submittedName>
        <fullName evidence="2">Alpha/beta hydrolase</fullName>
    </submittedName>
</protein>
<organism evidence="2 3">
    <name type="scientific">Flammeovirga aprica JL-4</name>
    <dbReference type="NCBI Taxonomy" id="694437"/>
    <lineage>
        <taxon>Bacteria</taxon>
        <taxon>Pseudomonadati</taxon>
        <taxon>Bacteroidota</taxon>
        <taxon>Cytophagia</taxon>
        <taxon>Cytophagales</taxon>
        <taxon>Flammeovirgaceae</taxon>
        <taxon>Flammeovirga</taxon>
    </lineage>
</organism>
<name>A0A7X9RV43_9BACT</name>
<dbReference type="PANTHER" id="PTHR43358:SF5">
    <property type="entry name" value="EXPORTED PROTEIN"/>
    <property type="match status" value="1"/>
</dbReference>
<evidence type="ECO:0000313" key="3">
    <source>
        <dbReference type="Proteomes" id="UP000576082"/>
    </source>
</evidence>
<reference evidence="2 3" key="1">
    <citation type="submission" date="2020-04" db="EMBL/GenBank/DDBJ databases">
        <title>Flammeovirga sp. SR4, a novel species isolated from seawater.</title>
        <authorList>
            <person name="Wang X."/>
        </authorList>
    </citation>
    <scope>NUCLEOTIDE SEQUENCE [LARGE SCALE GENOMIC DNA]</scope>
    <source>
        <strain evidence="2 3">ATCC 23126</strain>
    </source>
</reference>
<dbReference type="GO" id="GO:0016787">
    <property type="term" value="F:hydrolase activity"/>
    <property type="evidence" value="ECO:0007669"/>
    <property type="project" value="UniProtKB-KW"/>
</dbReference>
<dbReference type="InterPro" id="IPR052920">
    <property type="entry name" value="DNA-binding_regulatory"/>
</dbReference>
<accession>A0A7X9RV43</accession>
<feature type="domain" description="Serine aminopeptidase S33" evidence="1">
    <location>
        <begin position="90"/>
        <end position="193"/>
    </location>
</feature>
<dbReference type="Proteomes" id="UP000576082">
    <property type="component" value="Unassembled WGS sequence"/>
</dbReference>
<dbReference type="RefSeq" id="WP_169657545.1">
    <property type="nucleotide sequence ID" value="NZ_JABANE010000038.1"/>
</dbReference>
<keyword evidence="3" id="KW-1185">Reference proteome</keyword>
<dbReference type="Pfam" id="PF12146">
    <property type="entry name" value="Hydrolase_4"/>
    <property type="match status" value="1"/>
</dbReference>
<dbReference type="SUPFAM" id="SSF53474">
    <property type="entry name" value="alpha/beta-Hydrolases"/>
    <property type="match status" value="1"/>
</dbReference>
<dbReference type="PANTHER" id="PTHR43358">
    <property type="entry name" value="ALPHA/BETA-HYDROLASE"/>
    <property type="match status" value="1"/>
</dbReference>
<comment type="caution">
    <text evidence="2">The sequence shown here is derived from an EMBL/GenBank/DDBJ whole genome shotgun (WGS) entry which is preliminary data.</text>
</comment>
<dbReference type="AlphaFoldDB" id="A0A7X9RV43"/>
<proteinExistence type="predicted"/>
<keyword evidence="2" id="KW-0378">Hydrolase</keyword>